<dbReference type="AlphaFoldDB" id="Q0RN98"/>
<sequence length="88" mass="9639">MTGEVRSFLPPAAGFVVTAVDELARTWSWRVTLGPLHLTLDHGVEPCLDGGTSTWLRLRGPLPVLLAYAPLARAALRRLVHADQARRT</sequence>
<keyword evidence="2" id="KW-1185">Reference proteome</keyword>
<dbReference type="SUPFAM" id="SSF55961">
    <property type="entry name" value="Bet v1-like"/>
    <property type="match status" value="1"/>
</dbReference>
<dbReference type="EMBL" id="CT573213">
    <property type="protein sequence ID" value="CAJ60991.1"/>
    <property type="molecule type" value="Genomic_DNA"/>
</dbReference>
<evidence type="ECO:0000313" key="1">
    <source>
        <dbReference type="EMBL" id="CAJ60991.1"/>
    </source>
</evidence>
<reference evidence="1 2" key="1">
    <citation type="journal article" date="2007" name="Genome Res.">
        <title>Genome characteristics of facultatively symbiotic Frankia sp. strains reflect host range and host plant biogeography.</title>
        <authorList>
            <person name="Normand P."/>
            <person name="Lapierre P."/>
            <person name="Tisa L.S."/>
            <person name="Gogarten J.P."/>
            <person name="Alloisio N."/>
            <person name="Bagnarol E."/>
            <person name="Bassi C.A."/>
            <person name="Berry A.M."/>
            <person name="Bickhart D.M."/>
            <person name="Choisne N."/>
            <person name="Couloux A."/>
            <person name="Cournoyer B."/>
            <person name="Cruveiller S."/>
            <person name="Daubin V."/>
            <person name="Demange N."/>
            <person name="Francino M.P."/>
            <person name="Goltsman E."/>
            <person name="Huang Y."/>
            <person name="Kopp O.R."/>
            <person name="Labarre L."/>
            <person name="Lapidus A."/>
            <person name="Lavire C."/>
            <person name="Marechal J."/>
            <person name="Martinez M."/>
            <person name="Mastronunzio J.E."/>
            <person name="Mullin B.C."/>
            <person name="Niemann J."/>
            <person name="Pujic P."/>
            <person name="Rawnsley T."/>
            <person name="Rouy Z."/>
            <person name="Schenowitz C."/>
            <person name="Sellstedt A."/>
            <person name="Tavares F."/>
            <person name="Tomkins J.P."/>
            <person name="Vallenet D."/>
            <person name="Valverde C."/>
            <person name="Wall L.G."/>
            <person name="Wang Y."/>
            <person name="Medigue C."/>
            <person name="Benson D.R."/>
        </authorList>
    </citation>
    <scope>NUCLEOTIDE SEQUENCE [LARGE SCALE GENOMIC DNA]</scope>
    <source>
        <strain evidence="2">DSM 45986 / CECT 9034 / ACN14a</strain>
    </source>
</reference>
<dbReference type="KEGG" id="fal:FRAAL2342"/>
<dbReference type="HOGENOM" id="CLU_2464539_0_0_11"/>
<name>Q0RN98_FRAAA</name>
<accession>Q0RN98</accession>
<dbReference type="Proteomes" id="UP000000657">
    <property type="component" value="Chromosome"/>
</dbReference>
<gene>
    <name evidence="1" type="ordered locus">FRAAL2342</name>
</gene>
<proteinExistence type="predicted"/>
<protein>
    <recommendedName>
        <fullName evidence="3">Polyketide cyclase / dehydrase and lipid transport</fullName>
    </recommendedName>
</protein>
<evidence type="ECO:0000313" key="2">
    <source>
        <dbReference type="Proteomes" id="UP000000657"/>
    </source>
</evidence>
<evidence type="ECO:0008006" key="3">
    <source>
        <dbReference type="Google" id="ProtNLM"/>
    </source>
</evidence>
<organism evidence="1 2">
    <name type="scientific">Frankia alni (strain DSM 45986 / CECT 9034 / ACN14a)</name>
    <dbReference type="NCBI Taxonomy" id="326424"/>
    <lineage>
        <taxon>Bacteria</taxon>
        <taxon>Bacillati</taxon>
        <taxon>Actinomycetota</taxon>
        <taxon>Actinomycetes</taxon>
        <taxon>Frankiales</taxon>
        <taxon>Frankiaceae</taxon>
        <taxon>Frankia</taxon>
    </lineage>
</organism>